<dbReference type="InterPro" id="IPR029058">
    <property type="entry name" value="AB_hydrolase_fold"/>
</dbReference>
<organism evidence="2 3">
    <name type="scientific">Corchorus olitorius</name>
    <dbReference type="NCBI Taxonomy" id="93759"/>
    <lineage>
        <taxon>Eukaryota</taxon>
        <taxon>Viridiplantae</taxon>
        <taxon>Streptophyta</taxon>
        <taxon>Embryophyta</taxon>
        <taxon>Tracheophyta</taxon>
        <taxon>Spermatophyta</taxon>
        <taxon>Magnoliopsida</taxon>
        <taxon>eudicotyledons</taxon>
        <taxon>Gunneridae</taxon>
        <taxon>Pentapetalae</taxon>
        <taxon>rosids</taxon>
        <taxon>malvids</taxon>
        <taxon>Malvales</taxon>
        <taxon>Malvaceae</taxon>
        <taxon>Grewioideae</taxon>
        <taxon>Apeibeae</taxon>
        <taxon>Corchorus</taxon>
    </lineage>
</organism>
<dbReference type="GO" id="GO:0016787">
    <property type="term" value="F:hydrolase activity"/>
    <property type="evidence" value="ECO:0007669"/>
    <property type="project" value="UniProtKB-KW"/>
</dbReference>
<protein>
    <submittedName>
        <fullName evidence="2">Serine hydrolase FSH</fullName>
    </submittedName>
</protein>
<comment type="caution">
    <text evidence="2">The sequence shown here is derived from an EMBL/GenBank/DDBJ whole genome shotgun (WGS) entry which is preliminary data.</text>
</comment>
<dbReference type="Pfam" id="PF03959">
    <property type="entry name" value="FSH1"/>
    <property type="match status" value="1"/>
</dbReference>
<keyword evidence="2" id="KW-0378">Hydrolase</keyword>
<dbReference type="Gene3D" id="3.40.50.1820">
    <property type="entry name" value="alpha/beta hydrolase"/>
    <property type="match status" value="1"/>
</dbReference>
<dbReference type="Proteomes" id="UP000187203">
    <property type="component" value="Unassembled WGS sequence"/>
</dbReference>
<dbReference type="OrthoDB" id="414698at2759"/>
<dbReference type="STRING" id="93759.A0A1R3HRJ1"/>
<evidence type="ECO:0000313" key="3">
    <source>
        <dbReference type="Proteomes" id="UP000187203"/>
    </source>
</evidence>
<dbReference type="PANTHER" id="PTHR22778">
    <property type="entry name" value="OVARIAN CANCER GENE-2 PROTEIN-RELATED"/>
    <property type="match status" value="1"/>
</dbReference>
<dbReference type="InterPro" id="IPR005645">
    <property type="entry name" value="FSH-like_dom"/>
</dbReference>
<dbReference type="EMBL" id="AWUE01019530">
    <property type="protein sequence ID" value="OMO73029.1"/>
    <property type="molecule type" value="Genomic_DNA"/>
</dbReference>
<accession>A0A1R3HRJ1</accession>
<reference evidence="3" key="1">
    <citation type="submission" date="2013-09" db="EMBL/GenBank/DDBJ databases">
        <title>Corchorus olitorius genome sequencing.</title>
        <authorList>
            <person name="Alam M."/>
            <person name="Haque M.S."/>
            <person name="Islam M.S."/>
            <person name="Emdad E.M."/>
            <person name="Islam M.M."/>
            <person name="Ahmed B."/>
            <person name="Halim A."/>
            <person name="Hossen Q.M.M."/>
            <person name="Hossain M.Z."/>
            <person name="Ahmed R."/>
            <person name="Khan M.M."/>
            <person name="Islam R."/>
            <person name="Rashid M.M."/>
            <person name="Khan S.A."/>
            <person name="Rahman M.S."/>
            <person name="Alam M."/>
            <person name="Yahiya A.S."/>
            <person name="Khan M.S."/>
            <person name="Azam M.S."/>
            <person name="Haque T."/>
            <person name="Lashkar M.Z.H."/>
            <person name="Akhand A.I."/>
            <person name="Morshed G."/>
            <person name="Roy S."/>
            <person name="Uddin K.S."/>
            <person name="Rabeya T."/>
            <person name="Hossain A.S."/>
            <person name="Chowdhury A."/>
            <person name="Snigdha A.R."/>
            <person name="Mortoza M.S."/>
            <person name="Matin S.A."/>
            <person name="Hoque S.M.E."/>
            <person name="Islam M.K."/>
            <person name="Roy D.K."/>
            <person name="Haider R."/>
            <person name="Moosa M.M."/>
            <person name="Elias S.M."/>
            <person name="Hasan A.M."/>
            <person name="Jahan S."/>
            <person name="Shafiuddin M."/>
            <person name="Mahmood N."/>
            <person name="Shommy N.S."/>
        </authorList>
    </citation>
    <scope>NUCLEOTIDE SEQUENCE [LARGE SCALE GENOMIC DNA]</scope>
    <source>
        <strain evidence="3">cv. O-4</strain>
    </source>
</reference>
<dbReference type="PANTHER" id="PTHR22778:SF52">
    <property type="entry name" value="SERINE HYDROLASE FSH DOMAIN-CONTAINING PROTEIN"/>
    <property type="match status" value="1"/>
</dbReference>
<evidence type="ECO:0000313" key="2">
    <source>
        <dbReference type="EMBL" id="OMO73029.1"/>
    </source>
</evidence>
<proteinExistence type="predicted"/>
<sequence>MGSRIQRKPRILCLHGFRTSAEILKKMVLQWPETVIEKLDLVFLDAPFPAQGKAPIQDQGFDPPYYEWFQGNQDYSEYTNFEECLAYLEDYMINNGPFDGFLGFSQGAVLAAALPGMQRDGLALTKVPKIKFLILISGAKFGGSKLGHTKLTLTAFSSPLECTSLHFIGEMDIVKLESAILLDSFVDPFVINHPEGHTIPKLDEKSMDVMLGFIERIQEIIPTDEPQICLNAEAY</sequence>
<name>A0A1R3HRJ1_9ROSI</name>
<keyword evidence="3" id="KW-1185">Reference proteome</keyword>
<dbReference type="SUPFAM" id="SSF53474">
    <property type="entry name" value="alpha/beta-Hydrolases"/>
    <property type="match status" value="1"/>
</dbReference>
<feature type="domain" description="Serine hydrolase" evidence="1">
    <location>
        <begin position="7"/>
        <end position="206"/>
    </location>
</feature>
<dbReference type="AlphaFoldDB" id="A0A1R3HRJ1"/>
<gene>
    <name evidence="2" type="ORF">COLO4_27318</name>
</gene>
<evidence type="ECO:0000259" key="1">
    <source>
        <dbReference type="Pfam" id="PF03959"/>
    </source>
</evidence>